<evidence type="ECO:0000313" key="3">
    <source>
        <dbReference type="Proteomes" id="UP000187158"/>
    </source>
</evidence>
<evidence type="ECO:0000259" key="1">
    <source>
        <dbReference type="Pfam" id="PF16295"/>
    </source>
</evidence>
<protein>
    <recommendedName>
        <fullName evidence="1">HTH-type transcriptional repressor C-terminal domain-containing protein</fullName>
    </recommendedName>
</protein>
<dbReference type="Pfam" id="PF16295">
    <property type="entry name" value="TetR_C_10"/>
    <property type="match status" value="1"/>
</dbReference>
<reference evidence="2 3" key="1">
    <citation type="submission" date="2016-11" db="EMBL/GenBank/DDBJ databases">
        <title>Paenibacillus species isolates.</title>
        <authorList>
            <person name="Beno S.M."/>
        </authorList>
    </citation>
    <scope>NUCLEOTIDE SEQUENCE [LARGE SCALE GENOMIC DNA]</scope>
    <source>
        <strain evidence="2 3">FSL H7-0433</strain>
    </source>
</reference>
<sequence>MHEDGYYLDEHSKAIFGDLLKFILDIAKSGKEEKLLRPLPSMALICTVYGPLKMFAKMMEEGELLYSLELEEELADSFWNAIRLQRLARSASSLNRNNCNQC</sequence>
<name>A0ABX3GZD6_9BACL</name>
<comment type="caution">
    <text evidence="2">The sequence shown here is derived from an EMBL/GenBank/DDBJ whole genome shotgun (WGS) entry which is preliminary data.</text>
</comment>
<dbReference type="Gene3D" id="1.10.357.10">
    <property type="entry name" value="Tetracycline Repressor, domain 2"/>
    <property type="match status" value="1"/>
</dbReference>
<organism evidence="2 3">
    <name type="scientific">Paenibacillus odorifer</name>
    <dbReference type="NCBI Taxonomy" id="189426"/>
    <lineage>
        <taxon>Bacteria</taxon>
        <taxon>Bacillati</taxon>
        <taxon>Bacillota</taxon>
        <taxon>Bacilli</taxon>
        <taxon>Bacillales</taxon>
        <taxon>Paenibacillaceae</taxon>
        <taxon>Paenibacillus</taxon>
    </lineage>
</organism>
<dbReference type="Proteomes" id="UP000187158">
    <property type="component" value="Unassembled WGS sequence"/>
</dbReference>
<keyword evidence="3" id="KW-1185">Reference proteome</keyword>
<feature type="domain" description="HTH-type transcriptional repressor C-terminal" evidence="1">
    <location>
        <begin position="2"/>
        <end position="84"/>
    </location>
</feature>
<dbReference type="InterPro" id="IPR032551">
    <property type="entry name" value="BscR_C"/>
</dbReference>
<accession>A0ABX3GZD6</accession>
<gene>
    <name evidence="2" type="ORF">BSO21_03180</name>
</gene>
<evidence type="ECO:0000313" key="2">
    <source>
        <dbReference type="EMBL" id="OMD39152.1"/>
    </source>
</evidence>
<dbReference type="EMBL" id="MPVP01000009">
    <property type="protein sequence ID" value="OMD39152.1"/>
    <property type="molecule type" value="Genomic_DNA"/>
</dbReference>
<proteinExistence type="predicted"/>